<evidence type="ECO:0000313" key="3">
    <source>
        <dbReference type="Proteomes" id="UP001274830"/>
    </source>
</evidence>
<evidence type="ECO:0000256" key="1">
    <source>
        <dbReference type="SAM" id="MobiDB-lite"/>
    </source>
</evidence>
<gene>
    <name evidence="2" type="ORF">LTR78_001778</name>
</gene>
<evidence type="ECO:0000313" key="2">
    <source>
        <dbReference type="EMBL" id="KAK3678481.1"/>
    </source>
</evidence>
<protein>
    <submittedName>
        <fullName evidence="2">Uncharacterized protein</fullName>
    </submittedName>
</protein>
<feature type="region of interest" description="Disordered" evidence="1">
    <location>
        <begin position="57"/>
        <end position="83"/>
    </location>
</feature>
<dbReference type="EMBL" id="JAUTXT010000004">
    <property type="protein sequence ID" value="KAK3678481.1"/>
    <property type="molecule type" value="Genomic_DNA"/>
</dbReference>
<sequence>MNESTQNDVIGVGEGGGRRGEDVEAGSSTPAVAFAASVTGDAVSEGEGGAEWQMVTTGKAKAGGAKRAVAKSRPRVAENNEGAQQTAHVFVAVSTAERKWKAEKSVKTSSRRWRQSSSNL</sequence>
<accession>A0AAE0WVB0</accession>
<keyword evidence="3" id="KW-1185">Reference proteome</keyword>
<dbReference type="Proteomes" id="UP001274830">
    <property type="component" value="Unassembled WGS sequence"/>
</dbReference>
<organism evidence="2 3">
    <name type="scientific">Recurvomyces mirabilis</name>
    <dbReference type="NCBI Taxonomy" id="574656"/>
    <lineage>
        <taxon>Eukaryota</taxon>
        <taxon>Fungi</taxon>
        <taxon>Dikarya</taxon>
        <taxon>Ascomycota</taxon>
        <taxon>Pezizomycotina</taxon>
        <taxon>Dothideomycetes</taxon>
        <taxon>Dothideomycetidae</taxon>
        <taxon>Mycosphaerellales</taxon>
        <taxon>Teratosphaeriaceae</taxon>
        <taxon>Recurvomyces</taxon>
    </lineage>
</organism>
<name>A0AAE0WVB0_9PEZI</name>
<reference evidence="2" key="1">
    <citation type="submission" date="2023-07" db="EMBL/GenBank/DDBJ databases">
        <title>Black Yeasts Isolated from many extreme environments.</title>
        <authorList>
            <person name="Coleine C."/>
            <person name="Stajich J.E."/>
            <person name="Selbmann L."/>
        </authorList>
    </citation>
    <scope>NUCLEOTIDE SEQUENCE</scope>
    <source>
        <strain evidence="2">CCFEE 5485</strain>
    </source>
</reference>
<feature type="region of interest" description="Disordered" evidence="1">
    <location>
        <begin position="98"/>
        <end position="120"/>
    </location>
</feature>
<feature type="region of interest" description="Disordered" evidence="1">
    <location>
        <begin position="1"/>
        <end position="28"/>
    </location>
</feature>
<proteinExistence type="predicted"/>
<comment type="caution">
    <text evidence="2">The sequence shown here is derived from an EMBL/GenBank/DDBJ whole genome shotgun (WGS) entry which is preliminary data.</text>
</comment>
<dbReference type="AlphaFoldDB" id="A0AAE0WVB0"/>
<feature type="compositionally biased region" description="Low complexity" evidence="1">
    <location>
        <begin position="58"/>
        <end position="67"/>
    </location>
</feature>